<dbReference type="AlphaFoldDB" id="K3WSH6"/>
<name>K3WSH6_GLOUD</name>
<dbReference type="PANTHER" id="PTHR15857:SF0">
    <property type="entry name" value="COMM DOMAIN-CONTAINING PROTEIN 2"/>
    <property type="match status" value="1"/>
</dbReference>
<keyword evidence="3" id="KW-1185">Reference proteome</keyword>
<feature type="domain" description="COMM" evidence="1">
    <location>
        <begin position="124"/>
        <end position="196"/>
    </location>
</feature>
<evidence type="ECO:0000313" key="3">
    <source>
        <dbReference type="Proteomes" id="UP000019132"/>
    </source>
</evidence>
<dbReference type="Pfam" id="PF07258">
    <property type="entry name" value="COMM_domain"/>
    <property type="match status" value="1"/>
</dbReference>
<reference evidence="2" key="3">
    <citation type="submission" date="2015-02" db="UniProtKB">
        <authorList>
            <consortium name="EnsemblProtists"/>
        </authorList>
    </citation>
    <scope>IDENTIFICATION</scope>
    <source>
        <strain evidence="2">DAOM BR144</strain>
    </source>
</reference>
<dbReference type="OMA" id="NGDHNTQ"/>
<dbReference type="Proteomes" id="UP000019132">
    <property type="component" value="Unassembled WGS sequence"/>
</dbReference>
<dbReference type="EnsemblProtists" id="PYU1_T007920">
    <property type="protein sequence ID" value="PYU1_T007920"/>
    <property type="gene ID" value="PYU1_G007904"/>
</dbReference>
<evidence type="ECO:0000313" key="2">
    <source>
        <dbReference type="EnsemblProtists" id="PYU1_T007920"/>
    </source>
</evidence>
<dbReference type="InterPro" id="IPR017920">
    <property type="entry name" value="COMM"/>
</dbReference>
<evidence type="ECO:0000259" key="1">
    <source>
        <dbReference type="PROSITE" id="PS51269"/>
    </source>
</evidence>
<dbReference type="InterPro" id="IPR037354">
    <property type="entry name" value="Commd2"/>
</dbReference>
<dbReference type="EMBL" id="GL376617">
    <property type="status" value="NOT_ANNOTATED_CDS"/>
    <property type="molecule type" value="Genomic_DNA"/>
</dbReference>
<dbReference type="PANTHER" id="PTHR15857">
    <property type="entry name" value="COMM DOMAIN CONTAINING PROTEIN 2"/>
    <property type="match status" value="1"/>
</dbReference>
<reference evidence="3" key="1">
    <citation type="journal article" date="2010" name="Genome Biol.">
        <title>Genome sequence of the necrotrophic plant pathogen Pythium ultimum reveals original pathogenicity mechanisms and effector repertoire.</title>
        <authorList>
            <person name="Levesque C.A."/>
            <person name="Brouwer H."/>
            <person name="Cano L."/>
            <person name="Hamilton J.P."/>
            <person name="Holt C."/>
            <person name="Huitema E."/>
            <person name="Raffaele S."/>
            <person name="Robideau G.P."/>
            <person name="Thines M."/>
            <person name="Win J."/>
            <person name="Zerillo M.M."/>
            <person name="Beakes G.W."/>
            <person name="Boore J.L."/>
            <person name="Busam D."/>
            <person name="Dumas B."/>
            <person name="Ferriera S."/>
            <person name="Fuerstenberg S.I."/>
            <person name="Gachon C.M."/>
            <person name="Gaulin E."/>
            <person name="Govers F."/>
            <person name="Grenville-Briggs L."/>
            <person name="Horner N."/>
            <person name="Hostetler J."/>
            <person name="Jiang R.H."/>
            <person name="Johnson J."/>
            <person name="Krajaejun T."/>
            <person name="Lin H."/>
            <person name="Meijer H.J."/>
            <person name="Moore B."/>
            <person name="Morris P."/>
            <person name="Phuntmart V."/>
            <person name="Puiu D."/>
            <person name="Shetty J."/>
            <person name="Stajich J.E."/>
            <person name="Tripathy S."/>
            <person name="Wawra S."/>
            <person name="van West P."/>
            <person name="Whitty B.R."/>
            <person name="Coutinho P.M."/>
            <person name="Henrissat B."/>
            <person name="Martin F."/>
            <person name="Thomas P.D."/>
            <person name="Tyler B.M."/>
            <person name="De Vries R.P."/>
            <person name="Kamoun S."/>
            <person name="Yandell M."/>
            <person name="Tisserat N."/>
            <person name="Buell C.R."/>
        </authorList>
    </citation>
    <scope>NUCLEOTIDE SEQUENCE</scope>
    <source>
        <strain evidence="3">DAOM:BR144</strain>
    </source>
</reference>
<dbReference type="PROSITE" id="PS51269">
    <property type="entry name" value="COMM"/>
    <property type="match status" value="1"/>
</dbReference>
<organism evidence="2 3">
    <name type="scientific">Globisporangium ultimum (strain ATCC 200006 / CBS 805.95 / DAOM BR144)</name>
    <name type="common">Pythium ultimum</name>
    <dbReference type="NCBI Taxonomy" id="431595"/>
    <lineage>
        <taxon>Eukaryota</taxon>
        <taxon>Sar</taxon>
        <taxon>Stramenopiles</taxon>
        <taxon>Oomycota</taxon>
        <taxon>Peronosporomycetes</taxon>
        <taxon>Pythiales</taxon>
        <taxon>Pythiaceae</taxon>
        <taxon>Globisporangium</taxon>
    </lineage>
</organism>
<proteinExistence type="predicted"/>
<dbReference type="HOGENOM" id="CLU_1339881_0_0_1"/>
<dbReference type="VEuPathDB" id="FungiDB:PYU1_G007904"/>
<dbReference type="STRING" id="431595.K3WSH6"/>
<dbReference type="eggNOG" id="ENOG502S2XQ">
    <property type="taxonomic scope" value="Eukaryota"/>
</dbReference>
<dbReference type="InParanoid" id="K3WSH6"/>
<protein>
    <recommendedName>
        <fullName evidence="1">COMM domain-containing protein</fullName>
    </recommendedName>
</protein>
<accession>K3WSH6</accession>
<reference evidence="3" key="2">
    <citation type="submission" date="2010-04" db="EMBL/GenBank/DDBJ databases">
        <authorList>
            <person name="Buell R."/>
            <person name="Hamilton J."/>
            <person name="Hostetler J."/>
        </authorList>
    </citation>
    <scope>NUCLEOTIDE SEQUENCE [LARGE SCALE GENOMIC DNA]</scope>
    <source>
        <strain evidence="3">DAOM:BR144</strain>
    </source>
</reference>
<dbReference type="Pfam" id="PF21672">
    <property type="entry name" value="COMM_HN"/>
    <property type="match status" value="1"/>
</dbReference>
<sequence length="205" mass="23573">MTWDERVLDAVARAKAISIEQFDAVCNMAVLLFHADKRQSKKRLSRTASACGWDDSIAEDTVLAFAKILMDSAMADLSEYHFQVSMKAMDLPAAHAEELTKLYLDNLDAIKESVCRETGTTLPRYRSLDWRIDLEVGSRFMRNKPKPFVTLRLDTMKQKADDLPQRQLSCVRVDYENLRNLQRQLEAALHEVDATHASRIQRYLH</sequence>